<name>A0AAW0Z2T6_9TREE</name>
<dbReference type="Gene3D" id="1.10.238.100">
    <property type="entry name" value="YAP1 redox domain. Chain B"/>
    <property type="match status" value="1"/>
</dbReference>
<sequence>MESAFSPNTSAFINYLSNLPQDSTSTNVDNPTSLPPSAFFSMPVPGRDTPEDTPPSLPSASPEKAINDAGQISFSEDSDSVSPERQVNSQRKNSGANNKRKAGAAAHAREIEGEEDEDDDSDSDIPSGHEDKRQHGNEKGGRKGGRKSGAGEDGKSSKEPNKAARRKEQNRAAQKAFRERREAKVKDLEAKVAELEAKSFGASVENENLRGILKRLQEENVALKQSAFTFSMPVNGTNGTNTPTNTSAFSAPQRQVPKPPSPPHTNTDDSLTSINDLPALSHRSSTGTNVDSPESLVSVGSNQDNPPSLFAGSTFDAFALGGRPEVLRAPLQKPQPAESHSFSSTSSASVSPPSSNQSDINALWASLYPNGVGSGFGTQTQTQQQSNANQLSTHQPTQQPQNPPSPFTLLTSQPEFMSFANAGINMSTPTQPNTDFNRFAFRDTSAENNATTNWADITDNSMNDFLASLSGDQPAQDTTADLTAEDDAFNAQLQQIFGNNSPSAAFNLPTNPYNGLVAFSPGNYLNMSPSPLNSVSNSQSPRSSNDKSASGSPESSGSTSSHPTSVSASVGPLEKLDTCLGTFGPTKSESEIVHIVDTDGKLLKPADMWVRFGMQHDKVVEHLVIDDLCEQMRSKATCKDGKMQLSVKDAEQMFLGEYEGNHHKEWLDGVKRRLIGAQTCTGASR</sequence>
<feature type="compositionally biased region" description="Low complexity" evidence="3">
    <location>
        <begin position="339"/>
        <end position="357"/>
    </location>
</feature>
<feature type="region of interest" description="Disordered" evidence="3">
    <location>
        <begin position="234"/>
        <end position="310"/>
    </location>
</feature>
<dbReference type="GO" id="GO:0090575">
    <property type="term" value="C:RNA polymerase II transcription regulator complex"/>
    <property type="evidence" value="ECO:0007669"/>
    <property type="project" value="TreeGrafter"/>
</dbReference>
<dbReference type="PANTHER" id="PTHR40621">
    <property type="entry name" value="TRANSCRIPTION FACTOR KAPC-RELATED"/>
    <property type="match status" value="1"/>
</dbReference>
<comment type="caution">
    <text evidence="5">The sequence shown here is derived from an EMBL/GenBank/DDBJ whole genome shotgun (WGS) entry which is preliminary data.</text>
</comment>
<gene>
    <name evidence="5" type="ORF">IAR55_001599</name>
</gene>
<organism evidence="5 6">
    <name type="scientific">Kwoniella newhampshirensis</name>
    <dbReference type="NCBI Taxonomy" id="1651941"/>
    <lineage>
        <taxon>Eukaryota</taxon>
        <taxon>Fungi</taxon>
        <taxon>Dikarya</taxon>
        <taxon>Basidiomycota</taxon>
        <taxon>Agaricomycotina</taxon>
        <taxon>Tremellomycetes</taxon>
        <taxon>Tremellales</taxon>
        <taxon>Cryptococcaceae</taxon>
        <taxon>Kwoniella</taxon>
    </lineage>
</organism>
<feature type="compositionally biased region" description="Basic and acidic residues" evidence="3">
    <location>
        <begin position="149"/>
        <end position="184"/>
    </location>
</feature>
<evidence type="ECO:0000259" key="4">
    <source>
        <dbReference type="PROSITE" id="PS50217"/>
    </source>
</evidence>
<keyword evidence="2" id="KW-0539">Nucleus</keyword>
<feature type="compositionally biased region" description="Low complexity" evidence="3">
    <location>
        <begin position="235"/>
        <end position="256"/>
    </location>
</feature>
<feature type="region of interest" description="Disordered" evidence="3">
    <location>
        <begin position="374"/>
        <end position="411"/>
    </location>
</feature>
<dbReference type="GO" id="GO:0000976">
    <property type="term" value="F:transcription cis-regulatory region binding"/>
    <property type="evidence" value="ECO:0007669"/>
    <property type="project" value="InterPro"/>
</dbReference>
<dbReference type="Proteomes" id="UP001388673">
    <property type="component" value="Unassembled WGS sequence"/>
</dbReference>
<dbReference type="InterPro" id="IPR050936">
    <property type="entry name" value="AP-1-like"/>
</dbReference>
<comment type="subcellular location">
    <subcellularLocation>
        <location evidence="1">Nucleus</location>
    </subcellularLocation>
</comment>
<dbReference type="InterPro" id="IPR046347">
    <property type="entry name" value="bZIP_sf"/>
</dbReference>
<protein>
    <recommendedName>
        <fullName evidence="4">BZIP domain-containing protein</fullName>
    </recommendedName>
</protein>
<proteinExistence type="predicted"/>
<feature type="compositionally biased region" description="Low complexity" evidence="3">
    <location>
        <begin position="533"/>
        <end position="570"/>
    </location>
</feature>
<dbReference type="RefSeq" id="XP_066804648.1">
    <property type="nucleotide sequence ID" value="XM_066944725.1"/>
</dbReference>
<feature type="region of interest" description="Disordered" evidence="3">
    <location>
        <begin position="19"/>
        <end position="184"/>
    </location>
</feature>
<feature type="region of interest" description="Disordered" evidence="3">
    <location>
        <begin position="331"/>
        <end position="357"/>
    </location>
</feature>
<feature type="region of interest" description="Disordered" evidence="3">
    <location>
        <begin position="530"/>
        <end position="570"/>
    </location>
</feature>
<feature type="compositionally biased region" description="Polar residues" evidence="3">
    <location>
        <begin position="264"/>
        <end position="275"/>
    </location>
</feature>
<dbReference type="PANTHER" id="PTHR40621:SF6">
    <property type="entry name" value="AP-1-LIKE TRANSCRIPTION FACTOR YAP1-RELATED"/>
    <property type="match status" value="1"/>
</dbReference>
<dbReference type="CDD" id="cd14688">
    <property type="entry name" value="bZIP_YAP"/>
    <property type="match status" value="1"/>
</dbReference>
<dbReference type="EMBL" id="JBCAWK010000003">
    <property type="protein sequence ID" value="KAK8864352.1"/>
    <property type="molecule type" value="Genomic_DNA"/>
</dbReference>
<feature type="compositionally biased region" description="Polar residues" evidence="3">
    <location>
        <begin position="282"/>
        <end position="292"/>
    </location>
</feature>
<dbReference type="SMART" id="SM00338">
    <property type="entry name" value="BRLZ"/>
    <property type="match status" value="1"/>
</dbReference>
<keyword evidence="6" id="KW-1185">Reference proteome</keyword>
<dbReference type="Gene3D" id="1.20.5.170">
    <property type="match status" value="1"/>
</dbReference>
<dbReference type="GO" id="GO:0001228">
    <property type="term" value="F:DNA-binding transcription activator activity, RNA polymerase II-specific"/>
    <property type="evidence" value="ECO:0007669"/>
    <property type="project" value="TreeGrafter"/>
</dbReference>
<dbReference type="InterPro" id="IPR004827">
    <property type="entry name" value="bZIP"/>
</dbReference>
<dbReference type="AlphaFoldDB" id="A0AAW0Z2T6"/>
<evidence type="ECO:0000256" key="2">
    <source>
        <dbReference type="ARBA" id="ARBA00023242"/>
    </source>
</evidence>
<accession>A0AAW0Z2T6</accession>
<dbReference type="KEGG" id="kne:92178858"/>
<evidence type="ECO:0000313" key="5">
    <source>
        <dbReference type="EMBL" id="KAK8864352.1"/>
    </source>
</evidence>
<dbReference type="PROSITE" id="PS50217">
    <property type="entry name" value="BZIP"/>
    <property type="match status" value="1"/>
</dbReference>
<feature type="compositionally biased region" description="Acidic residues" evidence="3">
    <location>
        <begin position="112"/>
        <end position="123"/>
    </location>
</feature>
<evidence type="ECO:0000256" key="1">
    <source>
        <dbReference type="ARBA" id="ARBA00004123"/>
    </source>
</evidence>
<dbReference type="SUPFAM" id="SSF57959">
    <property type="entry name" value="Leucine zipper domain"/>
    <property type="match status" value="1"/>
</dbReference>
<feature type="compositionally biased region" description="Polar residues" evidence="3">
    <location>
        <begin position="19"/>
        <end position="32"/>
    </location>
</feature>
<dbReference type="Pfam" id="PF00170">
    <property type="entry name" value="bZIP_1"/>
    <property type="match status" value="1"/>
</dbReference>
<feature type="domain" description="BZIP" evidence="4">
    <location>
        <begin position="160"/>
        <end position="223"/>
    </location>
</feature>
<feature type="compositionally biased region" description="Polar residues" evidence="3">
    <location>
        <begin position="70"/>
        <end position="90"/>
    </location>
</feature>
<evidence type="ECO:0000256" key="3">
    <source>
        <dbReference type="SAM" id="MobiDB-lite"/>
    </source>
</evidence>
<evidence type="ECO:0000313" key="6">
    <source>
        <dbReference type="Proteomes" id="UP001388673"/>
    </source>
</evidence>
<reference evidence="5 6" key="1">
    <citation type="journal article" date="2024" name="bioRxiv">
        <title>Comparative genomics of Cryptococcus and Kwoniella reveals pathogenesis evolution and contrasting karyotype dynamics via intercentromeric recombination or chromosome fusion.</title>
        <authorList>
            <person name="Coelho M.A."/>
            <person name="David-Palma M."/>
            <person name="Shea T."/>
            <person name="Bowers K."/>
            <person name="McGinley-Smith S."/>
            <person name="Mohammad A.W."/>
            <person name="Gnirke A."/>
            <person name="Yurkov A.M."/>
            <person name="Nowrousian M."/>
            <person name="Sun S."/>
            <person name="Cuomo C.A."/>
            <person name="Heitman J."/>
        </authorList>
    </citation>
    <scope>NUCLEOTIDE SEQUENCE [LARGE SCALE GENOMIC DNA]</scope>
    <source>
        <strain evidence="5 6">CBS 13917</strain>
    </source>
</reference>
<dbReference type="GeneID" id="92178858"/>
<dbReference type="PROSITE" id="PS00036">
    <property type="entry name" value="BZIP_BASIC"/>
    <property type="match status" value="1"/>
</dbReference>
<feature type="compositionally biased region" description="Basic and acidic residues" evidence="3">
    <location>
        <begin position="127"/>
        <end position="141"/>
    </location>
</feature>